<accession>A0A7C4JRG1</accession>
<reference evidence="1" key="1">
    <citation type="journal article" date="2020" name="mSystems">
        <title>Genome- and Community-Level Interaction Insights into Carbon Utilization and Element Cycling Functions of Hydrothermarchaeota in Hydrothermal Sediment.</title>
        <authorList>
            <person name="Zhou Z."/>
            <person name="Liu Y."/>
            <person name="Xu W."/>
            <person name="Pan J."/>
            <person name="Luo Z.H."/>
            <person name="Li M."/>
        </authorList>
    </citation>
    <scope>NUCLEOTIDE SEQUENCE [LARGE SCALE GENOMIC DNA]</scope>
    <source>
        <strain evidence="1">SpSt-6</strain>
    </source>
</reference>
<gene>
    <name evidence="1" type="ORF">ENT66_02590</name>
</gene>
<comment type="caution">
    <text evidence="1">The sequence shown here is derived from an EMBL/GenBank/DDBJ whole genome shotgun (WGS) entry which is preliminary data.</text>
</comment>
<proteinExistence type="predicted"/>
<evidence type="ECO:0000313" key="1">
    <source>
        <dbReference type="EMBL" id="HGQ85274.1"/>
    </source>
</evidence>
<evidence type="ECO:0008006" key="2">
    <source>
        <dbReference type="Google" id="ProtNLM"/>
    </source>
</evidence>
<dbReference type="AlphaFoldDB" id="A0A7C4JRG1"/>
<name>A0A7C4JRG1_9BACT</name>
<protein>
    <recommendedName>
        <fullName evidence="2">Lipoprotein</fullName>
    </recommendedName>
</protein>
<dbReference type="Gene3D" id="3.40.50.10610">
    <property type="entry name" value="ABC-type transport auxiliary lipoprotein component"/>
    <property type="match status" value="1"/>
</dbReference>
<organism evidence="1">
    <name type="scientific">Thermodesulfobacterium geofontis</name>
    <dbReference type="NCBI Taxonomy" id="1295609"/>
    <lineage>
        <taxon>Bacteria</taxon>
        <taxon>Pseudomonadati</taxon>
        <taxon>Thermodesulfobacteriota</taxon>
        <taxon>Thermodesulfobacteria</taxon>
        <taxon>Thermodesulfobacteriales</taxon>
        <taxon>Thermodesulfobacteriaceae</taxon>
        <taxon>Thermodesulfobacterium</taxon>
    </lineage>
</organism>
<sequence>MKDFKKLYFAIIIILFLSLNSCSKTKTAYLPYETAKNINSILVLPFEICSENSESFFYCPVREVISGYVEPSAKETLNRLLKKILSNYSSHYNFIFLSENEFENIISQILEETKNPAEIIKELCKKTNTQGVLYGRIYRFIERKGSSFSIVEPASVAFALVLYDGETGKILWMEEFYETQKPLSENILNIKLYGKLKWLSAEELAERGLIKIFKTFPLK</sequence>
<dbReference type="EMBL" id="DSZN01000048">
    <property type="protein sequence ID" value="HGQ85274.1"/>
    <property type="molecule type" value="Genomic_DNA"/>
</dbReference>